<evidence type="ECO:0000313" key="2">
    <source>
        <dbReference type="EMBL" id="SJL09710.1"/>
    </source>
</evidence>
<proteinExistence type="predicted"/>
<dbReference type="GO" id="GO:0012505">
    <property type="term" value="C:endomembrane system"/>
    <property type="evidence" value="ECO:0007669"/>
    <property type="project" value="TreeGrafter"/>
</dbReference>
<feature type="region of interest" description="Disordered" evidence="1">
    <location>
        <begin position="188"/>
        <end position="226"/>
    </location>
</feature>
<dbReference type="SUPFAM" id="SSF48452">
    <property type="entry name" value="TPR-like"/>
    <property type="match status" value="1"/>
</dbReference>
<dbReference type="PANTHER" id="PTHR46512">
    <property type="entry name" value="PEPTIDYLPROLYL ISOMERASE"/>
    <property type="match status" value="1"/>
</dbReference>
<feature type="compositionally biased region" description="Basic and acidic residues" evidence="1">
    <location>
        <begin position="188"/>
        <end position="200"/>
    </location>
</feature>
<dbReference type="GO" id="GO:0016020">
    <property type="term" value="C:membrane"/>
    <property type="evidence" value="ECO:0007669"/>
    <property type="project" value="TreeGrafter"/>
</dbReference>
<reference evidence="3" key="1">
    <citation type="journal article" date="2017" name="Nat. Ecol. Evol.">
        <title>Genome expansion and lineage-specific genetic innovations in the forest pathogenic fungi Armillaria.</title>
        <authorList>
            <person name="Sipos G."/>
            <person name="Prasanna A.N."/>
            <person name="Walter M.C."/>
            <person name="O'Connor E."/>
            <person name="Balint B."/>
            <person name="Krizsan K."/>
            <person name="Kiss B."/>
            <person name="Hess J."/>
            <person name="Varga T."/>
            <person name="Slot J."/>
            <person name="Riley R."/>
            <person name="Boka B."/>
            <person name="Rigling D."/>
            <person name="Barry K."/>
            <person name="Lee J."/>
            <person name="Mihaltcheva S."/>
            <person name="LaButti K."/>
            <person name="Lipzen A."/>
            <person name="Waldron R."/>
            <person name="Moloney N.M."/>
            <person name="Sperisen C."/>
            <person name="Kredics L."/>
            <person name="Vagvoelgyi C."/>
            <person name="Patrignani A."/>
            <person name="Fitzpatrick D."/>
            <person name="Nagy I."/>
            <person name="Doyle S."/>
            <person name="Anderson J.B."/>
            <person name="Grigoriev I.V."/>
            <person name="Gueldener U."/>
            <person name="Muensterkoetter M."/>
            <person name="Nagy L.G."/>
        </authorList>
    </citation>
    <scope>NUCLEOTIDE SEQUENCE [LARGE SCALE GENOMIC DNA]</scope>
    <source>
        <strain evidence="3">C18/9</strain>
    </source>
</reference>
<sequence length="226" mass="25011">MSSTDKLETGKQHKETGDQAFKTGDYKAGVDAVRILHGTFLSHLQHEFGGADGMKALMYLQGLDKNAIPGMSVTPSRAEEENADKKLSEIDEIISKIYGNMSACHFSQQNWKRTIETADKALTKNEKNYKALFRKGKALGEQGYIERAIKVLEDLKKKSPEDGPKADAEIARLNAIDKARDKAERQKLKGFLTREREPKSKSKAAVTTDHEEEIESIVSPGVASSS</sequence>
<keyword evidence="3" id="KW-1185">Reference proteome</keyword>
<gene>
    <name evidence="2" type="ORF">ARMOST_13091</name>
</gene>
<dbReference type="OrthoDB" id="433738at2759"/>
<evidence type="ECO:0000313" key="3">
    <source>
        <dbReference type="Proteomes" id="UP000219338"/>
    </source>
</evidence>
<dbReference type="InterPro" id="IPR050754">
    <property type="entry name" value="FKBP4/5/8-like"/>
</dbReference>
<feature type="region of interest" description="Disordered" evidence="1">
    <location>
        <begin position="1"/>
        <end position="20"/>
    </location>
</feature>
<protein>
    <submittedName>
        <fullName evidence="2">Uncharacterized protein</fullName>
    </submittedName>
</protein>
<dbReference type="Gene3D" id="1.25.40.10">
    <property type="entry name" value="Tetratricopeptide repeat domain"/>
    <property type="match status" value="1"/>
</dbReference>
<dbReference type="AlphaFoldDB" id="A0A284RLS4"/>
<dbReference type="InterPro" id="IPR011990">
    <property type="entry name" value="TPR-like_helical_dom_sf"/>
</dbReference>
<feature type="compositionally biased region" description="Basic and acidic residues" evidence="1">
    <location>
        <begin position="1"/>
        <end position="17"/>
    </location>
</feature>
<dbReference type="GO" id="GO:0005829">
    <property type="term" value="C:cytosol"/>
    <property type="evidence" value="ECO:0007669"/>
    <property type="project" value="TreeGrafter"/>
</dbReference>
<dbReference type="PANTHER" id="PTHR46512:SF1">
    <property type="entry name" value="PEPTIDYLPROLYL ISOMERASE"/>
    <property type="match status" value="1"/>
</dbReference>
<organism evidence="2 3">
    <name type="scientific">Armillaria ostoyae</name>
    <name type="common">Armillaria root rot fungus</name>
    <dbReference type="NCBI Taxonomy" id="47428"/>
    <lineage>
        <taxon>Eukaryota</taxon>
        <taxon>Fungi</taxon>
        <taxon>Dikarya</taxon>
        <taxon>Basidiomycota</taxon>
        <taxon>Agaricomycotina</taxon>
        <taxon>Agaricomycetes</taxon>
        <taxon>Agaricomycetidae</taxon>
        <taxon>Agaricales</taxon>
        <taxon>Marasmiineae</taxon>
        <taxon>Physalacriaceae</taxon>
        <taxon>Armillaria</taxon>
    </lineage>
</organism>
<name>A0A284RLS4_ARMOS</name>
<dbReference type="OMA" id="KIYANMS"/>
<dbReference type="STRING" id="47428.A0A284RLS4"/>
<dbReference type="EMBL" id="FUEG01000011">
    <property type="protein sequence ID" value="SJL09710.1"/>
    <property type="molecule type" value="Genomic_DNA"/>
</dbReference>
<accession>A0A284RLS4</accession>
<dbReference type="Proteomes" id="UP000219338">
    <property type="component" value="Unassembled WGS sequence"/>
</dbReference>
<evidence type="ECO:0000256" key="1">
    <source>
        <dbReference type="SAM" id="MobiDB-lite"/>
    </source>
</evidence>
<dbReference type="GO" id="GO:0044183">
    <property type="term" value="F:protein folding chaperone"/>
    <property type="evidence" value="ECO:0007669"/>
    <property type="project" value="TreeGrafter"/>
</dbReference>
<dbReference type="GO" id="GO:0005740">
    <property type="term" value="C:mitochondrial envelope"/>
    <property type="evidence" value="ECO:0007669"/>
    <property type="project" value="TreeGrafter"/>
</dbReference>
<dbReference type="GO" id="GO:0043066">
    <property type="term" value="P:negative regulation of apoptotic process"/>
    <property type="evidence" value="ECO:0007669"/>
    <property type="project" value="TreeGrafter"/>
</dbReference>